<sequence>MTRAAKDITEGAVTLAVGLVLRLTTEDVEVPVFTLTKVGTVMMCVGGVLLLWGLNRSARPARQEERS</sequence>
<dbReference type="RefSeq" id="WP_344010481.1">
    <property type="nucleotide sequence ID" value="NZ_BAAAIZ010000010.1"/>
</dbReference>
<name>A0ABP4JBP0_9ACTN</name>
<evidence type="ECO:0000313" key="3">
    <source>
        <dbReference type="Proteomes" id="UP001500973"/>
    </source>
</evidence>
<protein>
    <submittedName>
        <fullName evidence="2">DUF5708 family protein</fullName>
    </submittedName>
</protein>
<keyword evidence="3" id="KW-1185">Reference proteome</keyword>
<dbReference type="InterPro" id="IPR043762">
    <property type="entry name" value="DUF5708"/>
</dbReference>
<evidence type="ECO:0000256" key="1">
    <source>
        <dbReference type="SAM" id="Phobius"/>
    </source>
</evidence>
<dbReference type="EMBL" id="BAAAIZ010000010">
    <property type="protein sequence ID" value="GAA1417340.1"/>
    <property type="molecule type" value="Genomic_DNA"/>
</dbReference>
<dbReference type="Proteomes" id="UP001500973">
    <property type="component" value="Unassembled WGS sequence"/>
</dbReference>
<keyword evidence="1" id="KW-1133">Transmembrane helix</keyword>
<reference evidence="3" key="1">
    <citation type="journal article" date="2019" name="Int. J. Syst. Evol. Microbiol.">
        <title>The Global Catalogue of Microorganisms (GCM) 10K type strain sequencing project: providing services to taxonomists for standard genome sequencing and annotation.</title>
        <authorList>
            <consortium name="The Broad Institute Genomics Platform"/>
            <consortium name="The Broad Institute Genome Sequencing Center for Infectious Disease"/>
            <person name="Wu L."/>
            <person name="Ma J."/>
        </authorList>
    </citation>
    <scope>NUCLEOTIDE SEQUENCE [LARGE SCALE GENOMIC DNA]</scope>
    <source>
        <strain evidence="3">JCM 11756</strain>
    </source>
</reference>
<feature type="transmembrane region" description="Helical" evidence="1">
    <location>
        <begin position="32"/>
        <end position="54"/>
    </location>
</feature>
<comment type="caution">
    <text evidence="2">The sequence shown here is derived from an EMBL/GenBank/DDBJ whole genome shotgun (WGS) entry which is preliminary data.</text>
</comment>
<gene>
    <name evidence="2" type="ORF">GCM10009601_11180</name>
</gene>
<organism evidence="2 3">
    <name type="scientific">Streptomyces thermospinosisporus</name>
    <dbReference type="NCBI Taxonomy" id="161482"/>
    <lineage>
        <taxon>Bacteria</taxon>
        <taxon>Bacillati</taxon>
        <taxon>Actinomycetota</taxon>
        <taxon>Actinomycetes</taxon>
        <taxon>Kitasatosporales</taxon>
        <taxon>Streptomycetaceae</taxon>
        <taxon>Streptomyces</taxon>
    </lineage>
</organism>
<accession>A0ABP4JBP0</accession>
<evidence type="ECO:0000313" key="2">
    <source>
        <dbReference type="EMBL" id="GAA1417340.1"/>
    </source>
</evidence>
<keyword evidence="1" id="KW-0472">Membrane</keyword>
<proteinExistence type="predicted"/>
<dbReference type="Pfam" id="PF18969">
    <property type="entry name" value="DUF5708"/>
    <property type="match status" value="1"/>
</dbReference>
<keyword evidence="1" id="KW-0812">Transmembrane</keyword>